<dbReference type="InterPro" id="IPR013128">
    <property type="entry name" value="Peptidase_C1A"/>
</dbReference>
<dbReference type="Proteomes" id="UP000085678">
    <property type="component" value="Unplaced"/>
</dbReference>
<evidence type="ECO:0000256" key="3">
    <source>
        <dbReference type="SAM" id="SignalP"/>
    </source>
</evidence>
<dbReference type="InterPro" id="IPR001212">
    <property type="entry name" value="Somatomedin_B_dom"/>
</dbReference>
<evidence type="ECO:0000313" key="5">
    <source>
        <dbReference type="Proteomes" id="UP000085678"/>
    </source>
</evidence>
<dbReference type="CDD" id="cd02620">
    <property type="entry name" value="Peptidase_C1A_CathepsinB"/>
    <property type="match status" value="1"/>
</dbReference>
<dbReference type="AlphaFoldDB" id="A0A1S3HWL2"/>
<accession>A0A1S3HWL2</accession>
<dbReference type="OrthoDB" id="3789175at2759"/>
<evidence type="ECO:0000313" key="7">
    <source>
        <dbReference type="RefSeq" id="XP_013389941.1"/>
    </source>
</evidence>
<evidence type="ECO:0000259" key="4">
    <source>
        <dbReference type="PROSITE" id="PS50958"/>
    </source>
</evidence>
<protein>
    <submittedName>
        <fullName evidence="6 7">Uncharacterized peptidase C1-like protein F26E4.3</fullName>
    </submittedName>
</protein>
<dbReference type="PANTHER" id="PTHR12411">
    <property type="entry name" value="CYSTEINE PROTEASE FAMILY C1-RELATED"/>
    <property type="match status" value="1"/>
</dbReference>
<dbReference type="STRING" id="7574.A0A1S3HWL2"/>
<dbReference type="PRINTS" id="PR00705">
    <property type="entry name" value="PAPAIN"/>
</dbReference>
<dbReference type="Gene3D" id="3.90.70.10">
    <property type="entry name" value="Cysteine proteinases"/>
    <property type="match status" value="1"/>
</dbReference>
<dbReference type="InterPro" id="IPR025661">
    <property type="entry name" value="Pept_asp_AS"/>
</dbReference>
<feature type="domain" description="SMB" evidence="4">
    <location>
        <begin position="50"/>
        <end position="97"/>
    </location>
</feature>
<dbReference type="RefSeq" id="XP_013389942.1">
    <property type="nucleotide sequence ID" value="XM_013534488.1"/>
</dbReference>
<feature type="signal peptide" evidence="3">
    <location>
        <begin position="1"/>
        <end position="39"/>
    </location>
</feature>
<dbReference type="PROSITE" id="PS50958">
    <property type="entry name" value="SMB_2"/>
    <property type="match status" value="1"/>
</dbReference>
<evidence type="ECO:0000313" key="9">
    <source>
        <dbReference type="RefSeq" id="XP_013389943.1"/>
    </source>
</evidence>
<feature type="chain" id="PRO_5014545770" evidence="3">
    <location>
        <begin position="40"/>
        <end position="495"/>
    </location>
</feature>
<name>A0A1S3HWL2_LINAN</name>
<reference evidence="6 7" key="1">
    <citation type="submission" date="2025-04" db="UniProtKB">
        <authorList>
            <consortium name="RefSeq"/>
        </authorList>
    </citation>
    <scope>IDENTIFICATION</scope>
    <source>
        <tissue evidence="6 7">Gonads</tissue>
    </source>
</reference>
<keyword evidence="5" id="KW-1185">Reference proteome</keyword>
<dbReference type="SUPFAM" id="SSF54001">
    <property type="entry name" value="Cysteine proteinases"/>
    <property type="match status" value="1"/>
</dbReference>
<gene>
    <name evidence="6 7 8 9" type="primary">LOC106158477</name>
</gene>
<dbReference type="GO" id="GO:0008234">
    <property type="term" value="F:cysteine-type peptidase activity"/>
    <property type="evidence" value="ECO:0007669"/>
    <property type="project" value="InterPro"/>
</dbReference>
<keyword evidence="2" id="KW-1015">Disulfide bond</keyword>
<dbReference type="GO" id="GO:0006508">
    <property type="term" value="P:proteolysis"/>
    <property type="evidence" value="ECO:0007669"/>
    <property type="project" value="InterPro"/>
</dbReference>
<dbReference type="RefSeq" id="XP_013389943.1">
    <property type="nucleotide sequence ID" value="XM_013534489.1"/>
</dbReference>
<sequence length="495" mass="56893">MARGGRMASLLQFCLPHFGVKSIWALLFLTLSIPLLVESRHCSRRPGQKYWDQCCEGRDDECTYPIADTVCYCDAFCNRTIHDCCPDFWEYCRGETRPPEYTTPRPIQVICQDNGDYYKYGTVLKRNCNTCTCVSDPMGSSKYGSWSCTNFACVLRPEHINTVNTQNYGWQSSNYTFLWGLKLKDGKKYRLGTMEPGPSVARMTSLRVHVNEILPDFFDARSRWPGMIHPVQDQGNCGASWAFSTTGVASDRLTIHSHGGINDMLSPQQLLSCNSKNQFGCEGGHLDRAWWYMRKTGVVEENCYPYSSGQSKIKGNCMVRRSAMHTRNIRCPGNGRMTKSVYASTPPYRIAPSEREIMKEILDNGPVQATFEVKEDFYMYKDGVYRYTNLARNDPPEFRDTGYHSVKIIGWGLDLSKAGEPVKYWLCANSWGPEWGDDGYFKILRGTNECKIESFVVGVWGKVNGKQVLKNRRTKRRLRHLRHIRKRYRLLRHLI</sequence>
<keyword evidence="3" id="KW-0732">Signal</keyword>
<dbReference type="PROSITE" id="PS00640">
    <property type="entry name" value="THIOL_PROTEASE_ASN"/>
    <property type="match status" value="1"/>
</dbReference>
<evidence type="ECO:0000256" key="1">
    <source>
        <dbReference type="ARBA" id="ARBA00008455"/>
    </source>
</evidence>
<dbReference type="PROSITE" id="PS00639">
    <property type="entry name" value="THIOL_PROTEASE_HIS"/>
    <property type="match status" value="1"/>
</dbReference>
<evidence type="ECO:0000256" key="2">
    <source>
        <dbReference type="ARBA" id="ARBA00023157"/>
    </source>
</evidence>
<dbReference type="GeneID" id="106158477"/>
<dbReference type="SMART" id="SM00645">
    <property type="entry name" value="Pept_C1"/>
    <property type="match status" value="1"/>
</dbReference>
<dbReference type="Pfam" id="PF00112">
    <property type="entry name" value="Peptidase_C1"/>
    <property type="match status" value="1"/>
</dbReference>
<organism evidence="5 7">
    <name type="scientific">Lingula anatina</name>
    <name type="common">Brachiopod</name>
    <name type="synonym">Lingula unguis</name>
    <dbReference type="NCBI Taxonomy" id="7574"/>
    <lineage>
        <taxon>Eukaryota</taxon>
        <taxon>Metazoa</taxon>
        <taxon>Spiralia</taxon>
        <taxon>Lophotrochozoa</taxon>
        <taxon>Brachiopoda</taxon>
        <taxon>Linguliformea</taxon>
        <taxon>Lingulata</taxon>
        <taxon>Lingulida</taxon>
        <taxon>Linguloidea</taxon>
        <taxon>Lingulidae</taxon>
        <taxon>Lingula</taxon>
    </lineage>
</organism>
<proteinExistence type="inferred from homology"/>
<evidence type="ECO:0000313" key="6">
    <source>
        <dbReference type="RefSeq" id="XP_013389940.1"/>
    </source>
</evidence>
<evidence type="ECO:0000313" key="8">
    <source>
        <dbReference type="RefSeq" id="XP_013389942.1"/>
    </source>
</evidence>
<dbReference type="RefSeq" id="XP_013389940.1">
    <property type="nucleotide sequence ID" value="XM_013534486.1"/>
</dbReference>
<comment type="similarity">
    <text evidence="1">Belongs to the peptidase C1 family.</text>
</comment>
<dbReference type="PROSITE" id="PS00524">
    <property type="entry name" value="SMB_1"/>
    <property type="match status" value="1"/>
</dbReference>
<dbReference type="RefSeq" id="XP_013389941.1">
    <property type="nucleotide sequence ID" value="XM_013534487.1"/>
</dbReference>
<dbReference type="KEGG" id="lak:106158477"/>
<dbReference type="InterPro" id="IPR025660">
    <property type="entry name" value="Pept_his_AS"/>
</dbReference>
<dbReference type="InterPro" id="IPR038765">
    <property type="entry name" value="Papain-like_cys_pep_sf"/>
</dbReference>
<dbReference type="InterPro" id="IPR000668">
    <property type="entry name" value="Peptidase_C1A_C"/>
</dbReference>